<dbReference type="InterPro" id="IPR007712">
    <property type="entry name" value="RelE/ParE_toxin"/>
</dbReference>
<name>S2DJR5_INDAL</name>
<accession>S2DJR5</accession>
<dbReference type="Gene3D" id="3.30.2310.20">
    <property type="entry name" value="RelE-like"/>
    <property type="match status" value="1"/>
</dbReference>
<sequence length="100" mass="11792">MVRINWTDQAVYDLKEIADFISKDSVKYARFQVKRLKTRTDILKTNPFSGQNTDFFNDKTIRQLTEGSYIIIYKIINESRIDILTVHHTARNLNKRNLGL</sequence>
<dbReference type="RefSeq" id="WP_009034836.1">
    <property type="nucleotide sequence ID" value="NZ_ALWO02000014.1"/>
</dbReference>
<evidence type="ECO:0000313" key="4">
    <source>
        <dbReference type="Proteomes" id="UP000006073"/>
    </source>
</evidence>
<dbReference type="eggNOG" id="COG3668">
    <property type="taxonomic scope" value="Bacteria"/>
</dbReference>
<comment type="caution">
    <text evidence="3">The sequence shown here is derived from an EMBL/GenBank/DDBJ whole genome shotgun (WGS) entry which is preliminary data.</text>
</comment>
<evidence type="ECO:0008006" key="5">
    <source>
        <dbReference type="Google" id="ProtNLM"/>
    </source>
</evidence>
<evidence type="ECO:0000313" key="3">
    <source>
        <dbReference type="EMBL" id="EOZ99329.1"/>
    </source>
</evidence>
<dbReference type="EMBL" id="ALWO02000014">
    <property type="protein sequence ID" value="EOZ99329.1"/>
    <property type="molecule type" value="Genomic_DNA"/>
</dbReference>
<evidence type="ECO:0000256" key="2">
    <source>
        <dbReference type="ARBA" id="ARBA00022649"/>
    </source>
</evidence>
<dbReference type="AlphaFoldDB" id="S2DJR5"/>
<reference evidence="3 4" key="1">
    <citation type="journal article" date="2013" name="Genome Announc.">
        <title>Draft Genome Sequence of Indibacter alkaliphilus Strain LW1T, Isolated from Lonar Lake, a Haloalkaline Lake in the Buldana District of Maharashtra, India.</title>
        <authorList>
            <person name="Singh A."/>
            <person name="Kumar Jangir P."/>
            <person name="Sharma R."/>
            <person name="Singh A."/>
            <person name="Kumar Pinnaka A."/>
            <person name="Shivaji S."/>
        </authorList>
    </citation>
    <scope>NUCLEOTIDE SEQUENCE [LARGE SCALE GENOMIC DNA]</scope>
    <source>
        <strain evidence="4">CCUG 57479 / KCTC 22604 / LW1</strain>
    </source>
</reference>
<gene>
    <name evidence="3" type="ORF">A33Q_0707</name>
</gene>
<keyword evidence="4" id="KW-1185">Reference proteome</keyword>
<protein>
    <recommendedName>
        <fullName evidence="5">Addiction module toxin, RelE/StbE family</fullName>
    </recommendedName>
</protein>
<dbReference type="InterPro" id="IPR035093">
    <property type="entry name" value="RelE/ParE_toxin_dom_sf"/>
</dbReference>
<dbReference type="PANTHER" id="PTHR33755">
    <property type="entry name" value="TOXIN PARE1-RELATED"/>
    <property type="match status" value="1"/>
</dbReference>
<dbReference type="InterPro" id="IPR051803">
    <property type="entry name" value="TA_system_RelE-like_toxin"/>
</dbReference>
<organism evidence="3 4">
    <name type="scientific">Indibacter alkaliphilus (strain CCUG 57479 / KCTC 22604 / LW1)</name>
    <dbReference type="NCBI Taxonomy" id="1189612"/>
    <lineage>
        <taxon>Bacteria</taxon>
        <taxon>Pseudomonadati</taxon>
        <taxon>Bacteroidota</taxon>
        <taxon>Cytophagia</taxon>
        <taxon>Cytophagales</taxon>
        <taxon>Cyclobacteriaceae</taxon>
    </lineage>
</organism>
<dbReference type="STRING" id="1189612.A33Q_0707"/>
<dbReference type="NCBIfam" id="TIGR02385">
    <property type="entry name" value="RelE_StbE"/>
    <property type="match status" value="1"/>
</dbReference>
<keyword evidence="2" id="KW-1277">Toxin-antitoxin system</keyword>
<dbReference type="Pfam" id="PF05016">
    <property type="entry name" value="ParE_toxin"/>
    <property type="match status" value="1"/>
</dbReference>
<dbReference type="OrthoDB" id="5574284at2"/>
<dbReference type="Proteomes" id="UP000006073">
    <property type="component" value="Unassembled WGS sequence"/>
</dbReference>
<comment type="similarity">
    <text evidence="1">Belongs to the RelE toxin family.</text>
</comment>
<evidence type="ECO:0000256" key="1">
    <source>
        <dbReference type="ARBA" id="ARBA00006226"/>
    </source>
</evidence>
<proteinExistence type="inferred from homology"/>